<evidence type="ECO:0000259" key="3">
    <source>
        <dbReference type="Pfam" id="PF26514"/>
    </source>
</evidence>
<evidence type="ECO:0000256" key="2">
    <source>
        <dbReference type="SAM" id="SignalP"/>
    </source>
</evidence>
<dbReference type="Proteomes" id="UP001194714">
    <property type="component" value="Unassembled WGS sequence"/>
</dbReference>
<keyword evidence="5" id="KW-1185">Reference proteome</keyword>
<accession>A0ABS0AYX5</accession>
<feature type="chain" id="PRO_5045401179" description="DUF8173 domain-containing protein" evidence="2">
    <location>
        <begin position="19"/>
        <end position="371"/>
    </location>
</feature>
<evidence type="ECO:0000256" key="1">
    <source>
        <dbReference type="SAM" id="Phobius"/>
    </source>
</evidence>
<feature type="transmembrane region" description="Helical" evidence="1">
    <location>
        <begin position="264"/>
        <end position="288"/>
    </location>
</feature>
<name>A0ABS0AYX5_9BACT</name>
<keyword evidence="1" id="KW-0812">Transmembrane</keyword>
<dbReference type="EMBL" id="JAAEJV010000019">
    <property type="protein sequence ID" value="MBF5059342.1"/>
    <property type="molecule type" value="Genomic_DNA"/>
</dbReference>
<keyword evidence="1" id="KW-0472">Membrane</keyword>
<feature type="transmembrane region" description="Helical" evidence="1">
    <location>
        <begin position="224"/>
        <end position="244"/>
    </location>
</feature>
<evidence type="ECO:0000313" key="4">
    <source>
        <dbReference type="EMBL" id="MBF5059342.1"/>
    </source>
</evidence>
<gene>
    <name evidence="4" type="ORF">NEPTK9_000852</name>
</gene>
<organism evidence="4 5">
    <name type="scientific">Candidatus Neptunichlamydia vexilliferae</name>
    <dbReference type="NCBI Taxonomy" id="1651774"/>
    <lineage>
        <taxon>Bacteria</taxon>
        <taxon>Pseudomonadati</taxon>
        <taxon>Chlamydiota</taxon>
        <taxon>Chlamydiia</taxon>
        <taxon>Parachlamydiales</taxon>
        <taxon>Simkaniaceae</taxon>
        <taxon>Candidatus Neptunichlamydia</taxon>
    </lineage>
</organism>
<comment type="caution">
    <text evidence="4">The sequence shown here is derived from an EMBL/GenBank/DDBJ whole genome shotgun (WGS) entry which is preliminary data.</text>
</comment>
<evidence type="ECO:0000313" key="5">
    <source>
        <dbReference type="Proteomes" id="UP001194714"/>
    </source>
</evidence>
<reference evidence="4 5" key="1">
    <citation type="submission" date="2020-01" db="EMBL/GenBank/DDBJ databases">
        <title>Draft genome sequence of Cand. Neptunochlamydia vexilliferae K9.</title>
        <authorList>
            <person name="Schulz F."/>
            <person name="Koestlbacher S."/>
            <person name="Wascher F."/>
            <person name="Pizzetti I."/>
            <person name="Horn M."/>
        </authorList>
    </citation>
    <scope>NUCLEOTIDE SEQUENCE [LARGE SCALE GENOMIC DNA]</scope>
    <source>
        <strain evidence="4 5">K9</strain>
    </source>
</reference>
<protein>
    <recommendedName>
        <fullName evidence="3">DUF8173 domain-containing protein</fullName>
    </recommendedName>
</protein>
<feature type="transmembrane region" description="Helical" evidence="1">
    <location>
        <begin position="294"/>
        <end position="315"/>
    </location>
</feature>
<proteinExistence type="predicted"/>
<keyword evidence="2" id="KW-0732">Signal</keyword>
<feature type="signal peptide" evidence="2">
    <location>
        <begin position="1"/>
        <end position="18"/>
    </location>
</feature>
<sequence length="371" mass="40446">MVLRSFLLVILFFGTLFAQDDEESDIVVLPSNVTVNNDYFVRGRTVEISGTVNGDLYVLGGQVFIDGNVNGDVLVAAGSIEISGNIANDVRVLAGQALITGTIGRNLTAVTATIDMSPAGFIGRNAVVVSGNTDLESRVGNDVNLYTSSVRISGQVGGKVSAYVGQLRLTSKAKIDGPLEYWSNKTARIDPNAVVTEGVTHHPSFFYNFFHSKWMKRIKLGSKFAALLMNFIYSLVIGLILFRYFPQRVERTVKTLDEKPFQSLVAGAVLIILLPIIMLALIITILGVPFALTLLSLTVVGFYTAKILSIFWLSTHIFRRLAFKKHQKLYFTFALIIYFILTPIPYLGALITGAALLLGIGGAVLSKIEKS</sequence>
<dbReference type="InterPro" id="IPR058486">
    <property type="entry name" value="DUF8173"/>
</dbReference>
<keyword evidence="1" id="KW-1133">Transmembrane helix</keyword>
<feature type="domain" description="DUF8173" evidence="3">
    <location>
        <begin position="223"/>
        <end position="366"/>
    </location>
</feature>
<dbReference type="Pfam" id="PF26514">
    <property type="entry name" value="DUF8173"/>
    <property type="match status" value="1"/>
</dbReference>